<dbReference type="Pfam" id="PF01872">
    <property type="entry name" value="RibD_C"/>
    <property type="match status" value="1"/>
</dbReference>
<comment type="caution">
    <text evidence="2">The sequence shown here is derived from an EMBL/GenBank/DDBJ whole genome shotgun (WGS) entry which is preliminary data.</text>
</comment>
<name>A0AAJ2JAT3_STEMA</name>
<dbReference type="InterPro" id="IPR050765">
    <property type="entry name" value="Riboflavin_Biosynth_HTPR"/>
</dbReference>
<accession>A0AAJ2JAT3</accession>
<proteinExistence type="predicted"/>
<evidence type="ECO:0000313" key="3">
    <source>
        <dbReference type="Proteomes" id="UP001251948"/>
    </source>
</evidence>
<dbReference type="AlphaFoldDB" id="A0AAJ2JAT3"/>
<dbReference type="InterPro" id="IPR002734">
    <property type="entry name" value="RibDG_C"/>
</dbReference>
<evidence type="ECO:0000259" key="1">
    <source>
        <dbReference type="Pfam" id="PF01872"/>
    </source>
</evidence>
<dbReference type="InterPro" id="IPR024072">
    <property type="entry name" value="DHFR-like_dom_sf"/>
</dbReference>
<gene>
    <name evidence="2" type="ORF">ROV92_00925</name>
</gene>
<dbReference type="Gene3D" id="3.40.430.10">
    <property type="entry name" value="Dihydrofolate Reductase, subunit A"/>
    <property type="match status" value="1"/>
</dbReference>
<reference evidence="2" key="1">
    <citation type="submission" date="2023-07" db="EMBL/GenBank/DDBJ databases">
        <title>Comparative genomics of clinical Stenotrophomonas maltophilia isolates reveals regions of diversity which correlate with colonization and persistence in vivo.</title>
        <authorList>
            <person name="Mcdaniel M.S."/>
            <person name="Swords W.E."/>
            <person name="Sumpter N.A."/>
            <person name="Lindgren N.R."/>
            <person name="Billiot C.E."/>
        </authorList>
    </citation>
    <scope>NUCLEOTIDE SEQUENCE</scope>
    <source>
        <strain evidence="2">Ism4</strain>
    </source>
</reference>
<dbReference type="PANTHER" id="PTHR38011">
    <property type="entry name" value="DIHYDROFOLATE REDUCTASE FAMILY PROTEIN (AFU_ORTHOLOGUE AFUA_8G06820)"/>
    <property type="match status" value="1"/>
</dbReference>
<dbReference type="EMBL" id="JAVSKO010000001">
    <property type="protein sequence ID" value="MDT3466584.1"/>
    <property type="molecule type" value="Genomic_DNA"/>
</dbReference>
<dbReference type="SUPFAM" id="SSF53597">
    <property type="entry name" value="Dihydrofolate reductase-like"/>
    <property type="match status" value="1"/>
</dbReference>
<dbReference type="RefSeq" id="WP_312560091.1">
    <property type="nucleotide sequence ID" value="NZ_JAVSKO010000001.1"/>
</dbReference>
<sequence>MEMTTARTWRGRVFIGTSVDGKIARDDATLDWLTDLPARRHSVNATIEHPALIWDTFIEKIDAIVMGRTTYETVAGFDQWPFEGMQVVVLTTRGLIDDPRVRVAGSVEDATRLLETLGVQDVYINGGRTIQAFLHADLVDEITISVAPVVLGAGRSLFGGLDAELQLVVRGSHATDDGLVRTTYEVVR</sequence>
<evidence type="ECO:0000313" key="2">
    <source>
        <dbReference type="EMBL" id="MDT3466584.1"/>
    </source>
</evidence>
<dbReference type="Proteomes" id="UP001251948">
    <property type="component" value="Unassembled WGS sequence"/>
</dbReference>
<dbReference type="GO" id="GO:0009231">
    <property type="term" value="P:riboflavin biosynthetic process"/>
    <property type="evidence" value="ECO:0007669"/>
    <property type="project" value="InterPro"/>
</dbReference>
<feature type="domain" description="Bacterial bifunctional deaminase-reductase C-terminal" evidence="1">
    <location>
        <begin position="13"/>
        <end position="179"/>
    </location>
</feature>
<organism evidence="2 3">
    <name type="scientific">Stenotrophomonas maltophilia</name>
    <name type="common">Pseudomonas maltophilia</name>
    <name type="synonym">Xanthomonas maltophilia</name>
    <dbReference type="NCBI Taxonomy" id="40324"/>
    <lineage>
        <taxon>Bacteria</taxon>
        <taxon>Pseudomonadati</taxon>
        <taxon>Pseudomonadota</taxon>
        <taxon>Gammaproteobacteria</taxon>
        <taxon>Lysobacterales</taxon>
        <taxon>Lysobacteraceae</taxon>
        <taxon>Stenotrophomonas</taxon>
        <taxon>Stenotrophomonas maltophilia group</taxon>
    </lineage>
</organism>
<protein>
    <submittedName>
        <fullName evidence="2">Dihydrofolate reductase family protein</fullName>
    </submittedName>
</protein>
<dbReference type="PANTHER" id="PTHR38011:SF11">
    <property type="entry name" value="2,5-DIAMINO-6-RIBOSYLAMINO-4(3H)-PYRIMIDINONE 5'-PHOSPHATE REDUCTASE"/>
    <property type="match status" value="1"/>
</dbReference>
<dbReference type="GO" id="GO:0008703">
    <property type="term" value="F:5-amino-6-(5-phosphoribosylamino)uracil reductase activity"/>
    <property type="evidence" value="ECO:0007669"/>
    <property type="project" value="InterPro"/>
</dbReference>